<dbReference type="PANTHER" id="PTHR24264">
    <property type="entry name" value="TRYPSIN-RELATED"/>
    <property type="match status" value="1"/>
</dbReference>
<dbReference type="PROSITE" id="PS00134">
    <property type="entry name" value="TRYPSIN_HIS"/>
    <property type="match status" value="1"/>
</dbReference>
<dbReference type="InterPro" id="IPR001254">
    <property type="entry name" value="Trypsin_dom"/>
</dbReference>
<dbReference type="SMART" id="SM00020">
    <property type="entry name" value="Tryp_SPc"/>
    <property type="match status" value="1"/>
</dbReference>
<evidence type="ECO:0000256" key="3">
    <source>
        <dbReference type="ARBA" id="ARBA00022825"/>
    </source>
</evidence>
<gene>
    <name evidence="6" type="ORF">HZH66_002475</name>
</gene>
<keyword evidence="3" id="KW-0720">Serine protease</keyword>
<evidence type="ECO:0000259" key="5">
    <source>
        <dbReference type="PROSITE" id="PS50240"/>
    </source>
</evidence>
<dbReference type="PRINTS" id="PR00722">
    <property type="entry name" value="CHYMOTRYPSIN"/>
</dbReference>
<keyword evidence="1" id="KW-0645">Protease</keyword>
<dbReference type="Proteomes" id="UP000614350">
    <property type="component" value="Unassembled WGS sequence"/>
</dbReference>
<keyword evidence="4" id="KW-1015">Disulfide bond</keyword>
<dbReference type="PANTHER" id="PTHR24264:SF46">
    <property type="entry name" value="COAGULATION FACTOR XII"/>
    <property type="match status" value="1"/>
</dbReference>
<keyword evidence="7" id="KW-1185">Reference proteome</keyword>
<comment type="caution">
    <text evidence="6">The sequence shown here is derived from an EMBL/GenBank/DDBJ whole genome shotgun (WGS) entry which is preliminary data.</text>
</comment>
<sequence>MILRSGCKKLIEGSSRVGSRRTKEEGVEGMLENGETVNLYDDVERINYNITGRIVNGTKAVITQFPHQVSLRRTWSGSHFCGGSVISEKFVLTAAHCMYLNKVPIKPWTILVVGGELQLDRTTKTGQRRGVREILLHQKFDHKTYENDIALLELKIPFEFTPQLKAIPLPTDQVPPGTICQVSGWGYPEENIPSVSNDLMYVDLPILSMEDCRNLLVEVTNLPPGMYCAGYIEGLKDACQGDSGGGMVCNGVIMGIVSAGEGCARPKLPGIYTDVLYYKHWITYPLAYKISDHYDSDKDRNAADNAHSTTSFTIFSLCSLYLLKLLLLQNRKYVLAGNIIYIGCFSKVMPCLSNTNTVEIKDHGTVASDFTGYKAA</sequence>
<dbReference type="GO" id="GO:0005615">
    <property type="term" value="C:extracellular space"/>
    <property type="evidence" value="ECO:0007669"/>
    <property type="project" value="TreeGrafter"/>
</dbReference>
<protein>
    <recommendedName>
        <fullName evidence="5">Peptidase S1 domain-containing protein</fullName>
    </recommendedName>
</protein>
<dbReference type="Gene3D" id="2.40.10.10">
    <property type="entry name" value="Trypsin-like serine proteases"/>
    <property type="match status" value="1"/>
</dbReference>
<dbReference type="GO" id="GO:0004252">
    <property type="term" value="F:serine-type endopeptidase activity"/>
    <property type="evidence" value="ECO:0007669"/>
    <property type="project" value="InterPro"/>
</dbReference>
<evidence type="ECO:0000256" key="1">
    <source>
        <dbReference type="ARBA" id="ARBA00022670"/>
    </source>
</evidence>
<dbReference type="InterPro" id="IPR018114">
    <property type="entry name" value="TRYPSIN_HIS"/>
</dbReference>
<dbReference type="InterPro" id="IPR050127">
    <property type="entry name" value="Serine_Proteases_S1"/>
</dbReference>
<evidence type="ECO:0000256" key="4">
    <source>
        <dbReference type="ARBA" id="ARBA00023157"/>
    </source>
</evidence>
<dbReference type="GO" id="GO:0005791">
    <property type="term" value="C:rough endoplasmic reticulum"/>
    <property type="evidence" value="ECO:0007669"/>
    <property type="project" value="TreeGrafter"/>
</dbReference>
<dbReference type="SUPFAM" id="SSF50494">
    <property type="entry name" value="Trypsin-like serine proteases"/>
    <property type="match status" value="1"/>
</dbReference>
<dbReference type="InterPro" id="IPR043504">
    <property type="entry name" value="Peptidase_S1_PA_chymotrypsin"/>
</dbReference>
<evidence type="ECO:0000313" key="7">
    <source>
        <dbReference type="Proteomes" id="UP000614350"/>
    </source>
</evidence>
<name>A0A834KJP2_VESVU</name>
<accession>A0A834KJP2</accession>
<dbReference type="Pfam" id="PF00089">
    <property type="entry name" value="Trypsin"/>
    <property type="match status" value="1"/>
</dbReference>
<feature type="domain" description="Peptidase S1" evidence="5">
    <location>
        <begin position="54"/>
        <end position="287"/>
    </location>
</feature>
<dbReference type="AlphaFoldDB" id="A0A834KJP2"/>
<dbReference type="PROSITE" id="PS50240">
    <property type="entry name" value="TRYPSIN_DOM"/>
    <property type="match status" value="1"/>
</dbReference>
<dbReference type="InterPro" id="IPR001314">
    <property type="entry name" value="Peptidase_S1A"/>
</dbReference>
<evidence type="ECO:0000256" key="2">
    <source>
        <dbReference type="ARBA" id="ARBA00022801"/>
    </source>
</evidence>
<evidence type="ECO:0000313" key="6">
    <source>
        <dbReference type="EMBL" id="KAF7407938.1"/>
    </source>
</evidence>
<dbReference type="FunFam" id="2.40.10.10:FF:000034">
    <property type="entry name" value="Eupolytin"/>
    <property type="match status" value="1"/>
</dbReference>
<dbReference type="EMBL" id="JACSEA010000002">
    <property type="protein sequence ID" value="KAF7407938.1"/>
    <property type="molecule type" value="Genomic_DNA"/>
</dbReference>
<proteinExistence type="predicted"/>
<dbReference type="GO" id="GO:0031638">
    <property type="term" value="P:zymogen activation"/>
    <property type="evidence" value="ECO:0007669"/>
    <property type="project" value="TreeGrafter"/>
</dbReference>
<organism evidence="6 7">
    <name type="scientific">Vespula vulgaris</name>
    <name type="common">Yellow jacket</name>
    <name type="synonym">Wasp</name>
    <dbReference type="NCBI Taxonomy" id="7454"/>
    <lineage>
        <taxon>Eukaryota</taxon>
        <taxon>Metazoa</taxon>
        <taxon>Ecdysozoa</taxon>
        <taxon>Arthropoda</taxon>
        <taxon>Hexapoda</taxon>
        <taxon>Insecta</taxon>
        <taxon>Pterygota</taxon>
        <taxon>Neoptera</taxon>
        <taxon>Endopterygota</taxon>
        <taxon>Hymenoptera</taxon>
        <taxon>Apocrita</taxon>
        <taxon>Aculeata</taxon>
        <taxon>Vespoidea</taxon>
        <taxon>Vespidae</taxon>
        <taxon>Vespinae</taxon>
        <taxon>Vespula</taxon>
    </lineage>
</organism>
<dbReference type="CDD" id="cd00190">
    <property type="entry name" value="Tryp_SPc"/>
    <property type="match status" value="1"/>
</dbReference>
<reference evidence="6" key="1">
    <citation type="journal article" date="2020" name="G3 (Bethesda)">
        <title>High-Quality Assemblies for Three Invasive Social Wasps from the &lt;i&gt;Vespula&lt;/i&gt; Genus.</title>
        <authorList>
            <person name="Harrop T.W.R."/>
            <person name="Guhlin J."/>
            <person name="McLaughlin G.M."/>
            <person name="Permina E."/>
            <person name="Stockwell P."/>
            <person name="Gilligan J."/>
            <person name="Le Lec M.F."/>
            <person name="Gruber M.A.M."/>
            <person name="Quinn O."/>
            <person name="Lovegrove M."/>
            <person name="Duncan E.J."/>
            <person name="Remnant E.J."/>
            <person name="Van Eeckhoven J."/>
            <person name="Graham B."/>
            <person name="Knapp R.A."/>
            <person name="Langford K.W."/>
            <person name="Kronenberg Z."/>
            <person name="Press M.O."/>
            <person name="Eacker S.M."/>
            <person name="Wilson-Rankin E.E."/>
            <person name="Purcell J."/>
            <person name="Lester P.J."/>
            <person name="Dearden P.K."/>
        </authorList>
    </citation>
    <scope>NUCLEOTIDE SEQUENCE</scope>
    <source>
        <strain evidence="6">Marl-1</strain>
    </source>
</reference>
<keyword evidence="2" id="KW-0378">Hydrolase</keyword>
<dbReference type="InterPro" id="IPR009003">
    <property type="entry name" value="Peptidase_S1_PA"/>
</dbReference>